<dbReference type="Proteomes" id="UP001652741">
    <property type="component" value="Chromosome ssa24"/>
</dbReference>
<evidence type="ECO:0000256" key="7">
    <source>
        <dbReference type="ARBA" id="ARBA00023170"/>
    </source>
</evidence>
<feature type="transmembrane region" description="Helical" evidence="10">
    <location>
        <begin position="309"/>
        <end position="330"/>
    </location>
</feature>
<dbReference type="InterPro" id="IPR000276">
    <property type="entry name" value="GPCR_Rhodpsn"/>
</dbReference>
<dbReference type="PaxDb" id="8030-ENSSSAP00000094759"/>
<feature type="transmembrane region" description="Helical" evidence="10">
    <location>
        <begin position="268"/>
        <end position="289"/>
    </location>
</feature>
<keyword evidence="2" id="KW-1003">Cell membrane</keyword>
<feature type="transmembrane region" description="Helical" evidence="10">
    <location>
        <begin position="176"/>
        <end position="197"/>
    </location>
</feature>
<comment type="similarity">
    <text evidence="9">Belongs to the G-protein coupled receptor 1 family.</text>
</comment>
<keyword evidence="4 10" id="KW-1133">Transmembrane helix</keyword>
<keyword evidence="8 9" id="KW-0807">Transducer</keyword>
<organism evidence="12 13">
    <name type="scientific">Salmo salar</name>
    <name type="common">Atlantic salmon</name>
    <dbReference type="NCBI Taxonomy" id="8030"/>
    <lineage>
        <taxon>Eukaryota</taxon>
        <taxon>Metazoa</taxon>
        <taxon>Chordata</taxon>
        <taxon>Craniata</taxon>
        <taxon>Vertebrata</taxon>
        <taxon>Euteleostomi</taxon>
        <taxon>Actinopterygii</taxon>
        <taxon>Neopterygii</taxon>
        <taxon>Teleostei</taxon>
        <taxon>Protacanthopterygii</taxon>
        <taxon>Salmoniformes</taxon>
        <taxon>Salmonidae</taxon>
        <taxon>Salmoninae</taxon>
        <taxon>Salmo</taxon>
    </lineage>
</organism>
<evidence type="ECO:0000313" key="13">
    <source>
        <dbReference type="RefSeq" id="XP_014027093.1"/>
    </source>
</evidence>
<dbReference type="RefSeq" id="XP_014027093.1">
    <property type="nucleotide sequence ID" value="XM_014171618.2"/>
</dbReference>
<keyword evidence="7 9" id="KW-0675">Receptor</keyword>
<feature type="transmembrane region" description="Helical" evidence="10">
    <location>
        <begin position="136"/>
        <end position="156"/>
    </location>
</feature>
<keyword evidence="6 10" id="KW-0472">Membrane</keyword>
<dbReference type="GeneID" id="106585432"/>
<evidence type="ECO:0000313" key="12">
    <source>
        <dbReference type="Proteomes" id="UP001652741"/>
    </source>
</evidence>
<dbReference type="AlphaFoldDB" id="A0A1S3PHF4"/>
<dbReference type="Gene3D" id="1.20.1070.10">
    <property type="entry name" value="Rhodopsin 7-helix transmembrane proteins"/>
    <property type="match status" value="1"/>
</dbReference>
<dbReference type="PROSITE" id="PS50262">
    <property type="entry name" value="G_PROTEIN_RECEP_F1_2"/>
    <property type="match status" value="1"/>
</dbReference>
<feature type="transmembrane region" description="Helical" evidence="10">
    <location>
        <begin position="57"/>
        <end position="82"/>
    </location>
</feature>
<dbReference type="SUPFAM" id="SSF81321">
    <property type="entry name" value="Family A G protein-coupled receptor-like"/>
    <property type="match status" value="1"/>
</dbReference>
<keyword evidence="3 9" id="KW-0812">Transmembrane</keyword>
<feature type="transmembrane region" description="Helical" evidence="10">
    <location>
        <begin position="217"/>
        <end position="237"/>
    </location>
</feature>
<keyword evidence="12" id="KW-1185">Reference proteome</keyword>
<feature type="domain" description="G-protein coupled receptors family 1 profile" evidence="11">
    <location>
        <begin position="73"/>
        <end position="328"/>
    </location>
</feature>
<evidence type="ECO:0000256" key="5">
    <source>
        <dbReference type="ARBA" id="ARBA00023040"/>
    </source>
</evidence>
<proteinExistence type="inferred from homology"/>
<evidence type="ECO:0000256" key="4">
    <source>
        <dbReference type="ARBA" id="ARBA00022989"/>
    </source>
</evidence>
<dbReference type="KEGG" id="sasa:106585432"/>
<evidence type="ECO:0000256" key="2">
    <source>
        <dbReference type="ARBA" id="ARBA00022475"/>
    </source>
</evidence>
<dbReference type="GO" id="GO:0004930">
    <property type="term" value="F:G protein-coupled receptor activity"/>
    <property type="evidence" value="ECO:0007669"/>
    <property type="project" value="UniProtKB-KW"/>
</dbReference>
<evidence type="ECO:0000256" key="8">
    <source>
        <dbReference type="ARBA" id="ARBA00023224"/>
    </source>
</evidence>
<dbReference type="PANTHER" id="PTHR24231:SF35">
    <property type="entry name" value="P2Y PURINOCEPTOR 4-LIKE"/>
    <property type="match status" value="1"/>
</dbReference>
<keyword evidence="5 9" id="KW-0297">G-protein coupled receptor</keyword>
<dbReference type="CDD" id="cd15922">
    <property type="entry name" value="7tmA_P2Y-like"/>
    <property type="match status" value="1"/>
</dbReference>
<accession>A0A1S3PHF4</accession>
<evidence type="ECO:0000256" key="1">
    <source>
        <dbReference type="ARBA" id="ARBA00004651"/>
    </source>
</evidence>
<evidence type="ECO:0000259" key="11">
    <source>
        <dbReference type="PROSITE" id="PS50262"/>
    </source>
</evidence>
<evidence type="ECO:0000256" key="6">
    <source>
        <dbReference type="ARBA" id="ARBA00023136"/>
    </source>
</evidence>
<protein>
    <submittedName>
        <fullName evidence="13">2-oxoglutarate receptor 1</fullName>
    </submittedName>
</protein>
<dbReference type="OrthoDB" id="10018446at2759"/>
<dbReference type="PRINTS" id="PR00237">
    <property type="entry name" value="GPCRRHODOPSN"/>
</dbReference>
<name>A0A1S3PHF4_SALSA</name>
<evidence type="ECO:0000256" key="3">
    <source>
        <dbReference type="ARBA" id="ARBA00022692"/>
    </source>
</evidence>
<dbReference type="GO" id="GO:0005886">
    <property type="term" value="C:plasma membrane"/>
    <property type="evidence" value="ECO:0007669"/>
    <property type="project" value="UniProtKB-SubCell"/>
</dbReference>
<dbReference type="InterPro" id="IPR017452">
    <property type="entry name" value="GPCR_Rhodpsn_7TM"/>
</dbReference>
<dbReference type="PANTHER" id="PTHR24231">
    <property type="entry name" value="PURINOCEPTOR-RELATED G-PROTEIN COUPLED RECEPTOR"/>
    <property type="match status" value="1"/>
</dbReference>
<gene>
    <name evidence="13" type="primary">LOC106585432</name>
</gene>
<evidence type="ECO:0000256" key="9">
    <source>
        <dbReference type="RuleBase" id="RU000688"/>
    </source>
</evidence>
<dbReference type="PROSITE" id="PS00237">
    <property type="entry name" value="G_PROTEIN_RECEP_F1_1"/>
    <property type="match status" value="1"/>
</dbReference>
<feature type="transmembrane region" description="Helical" evidence="10">
    <location>
        <begin position="94"/>
        <end position="116"/>
    </location>
</feature>
<sequence>MSTSTLHQFLLKMTSTESLSMSLQSLTTIPANINADITTIPANSSNSELCTVESQHVSIPVILILVFVVGFLLNSFSLWVFCFHIPHWSSGTTLQFNLALSDALGTPATPLMALYLTNGSNWTFGPLLCVFKIALLSAHFLGSILFLMLISIHRYVVVVQFNKSSRMKQNEFVRKLCGGVWLLLLVEALVLTFLLPPSKEGDKTQCLTIHQHDLTDVYFVINFFLFIIGFLLPFSVAAESYRRMANSVSQLNINSARGLAIKVKSQRMIGICLVIFGLCFLPLNLVRTIGVVVNKYSEACTMLRHLDTAYYVSFILAGVNSCLDPLLYCFGSRTFRKAFQVGSFSVGRMNTQRSTTEL</sequence>
<evidence type="ECO:0000256" key="10">
    <source>
        <dbReference type="SAM" id="Phobius"/>
    </source>
</evidence>
<comment type="subcellular location">
    <subcellularLocation>
        <location evidence="1">Cell membrane</location>
        <topology evidence="1">Multi-pass membrane protein</topology>
    </subcellularLocation>
</comment>
<dbReference type="Pfam" id="PF00001">
    <property type="entry name" value="7tm_1"/>
    <property type="match status" value="1"/>
</dbReference>
<reference evidence="13" key="1">
    <citation type="submission" date="2025-08" db="UniProtKB">
        <authorList>
            <consortium name="RefSeq"/>
        </authorList>
    </citation>
    <scope>IDENTIFICATION</scope>
</reference>